<comment type="similarity">
    <text evidence="1">Belongs to the sigma-70 factor family. ECF subfamily.</text>
</comment>
<dbReference type="OrthoDB" id="759001at2"/>
<name>A0A3D8Y7I0_9BACT</name>
<dbReference type="PANTHER" id="PTHR43133">
    <property type="entry name" value="RNA POLYMERASE ECF-TYPE SIGMA FACTO"/>
    <property type="match status" value="1"/>
</dbReference>
<proteinExistence type="inferred from homology"/>
<evidence type="ECO:0000313" key="6">
    <source>
        <dbReference type="Proteomes" id="UP000256373"/>
    </source>
</evidence>
<evidence type="ECO:0000313" key="5">
    <source>
        <dbReference type="EMBL" id="REA58211.1"/>
    </source>
</evidence>
<dbReference type="InterPro" id="IPR039425">
    <property type="entry name" value="RNA_pol_sigma-70-like"/>
</dbReference>
<dbReference type="GO" id="GO:0006352">
    <property type="term" value="P:DNA-templated transcription initiation"/>
    <property type="evidence" value="ECO:0007669"/>
    <property type="project" value="InterPro"/>
</dbReference>
<keyword evidence="2" id="KW-0805">Transcription regulation</keyword>
<dbReference type="Gene3D" id="1.20.140.160">
    <property type="match status" value="1"/>
</dbReference>
<dbReference type="InterPro" id="IPR013324">
    <property type="entry name" value="RNA_pol_sigma_r3/r4-like"/>
</dbReference>
<comment type="caution">
    <text evidence="5">The sequence shown here is derived from an EMBL/GenBank/DDBJ whole genome shotgun (WGS) entry which is preliminary data.</text>
</comment>
<keyword evidence="4" id="KW-0804">Transcription</keyword>
<organism evidence="5 6">
    <name type="scientific">Dyadobacter luteus</name>
    <dbReference type="NCBI Taxonomy" id="2259619"/>
    <lineage>
        <taxon>Bacteria</taxon>
        <taxon>Pseudomonadati</taxon>
        <taxon>Bacteroidota</taxon>
        <taxon>Cytophagia</taxon>
        <taxon>Cytophagales</taxon>
        <taxon>Spirosomataceae</taxon>
        <taxon>Dyadobacter</taxon>
    </lineage>
</organism>
<protein>
    <recommendedName>
        <fullName evidence="7">Sigma-70 family RNA polymerase sigma factor</fullName>
    </recommendedName>
</protein>
<dbReference type="InterPro" id="IPR013325">
    <property type="entry name" value="RNA_pol_sigma_r2"/>
</dbReference>
<evidence type="ECO:0008006" key="7">
    <source>
        <dbReference type="Google" id="ProtNLM"/>
    </source>
</evidence>
<evidence type="ECO:0000256" key="4">
    <source>
        <dbReference type="ARBA" id="ARBA00023163"/>
    </source>
</evidence>
<dbReference type="GO" id="GO:0016987">
    <property type="term" value="F:sigma factor activity"/>
    <property type="evidence" value="ECO:0007669"/>
    <property type="project" value="UniProtKB-KW"/>
</dbReference>
<accession>A0A3D8Y7I0</accession>
<dbReference type="EMBL" id="QNUL01000022">
    <property type="protein sequence ID" value="REA58211.1"/>
    <property type="molecule type" value="Genomic_DNA"/>
</dbReference>
<dbReference type="Proteomes" id="UP000256373">
    <property type="component" value="Unassembled WGS sequence"/>
</dbReference>
<keyword evidence="3" id="KW-0731">Sigma factor</keyword>
<dbReference type="AlphaFoldDB" id="A0A3D8Y7I0"/>
<reference evidence="5 6" key="1">
    <citation type="submission" date="2018-07" db="EMBL/GenBank/DDBJ databases">
        <title>Dyadobacter roseus sp. nov., isolated from rose rhizosphere soil.</title>
        <authorList>
            <person name="Chen L."/>
        </authorList>
    </citation>
    <scope>NUCLEOTIDE SEQUENCE [LARGE SCALE GENOMIC DNA]</scope>
    <source>
        <strain evidence="5 6">RS19</strain>
    </source>
</reference>
<dbReference type="PANTHER" id="PTHR43133:SF46">
    <property type="entry name" value="RNA POLYMERASE SIGMA-70 FACTOR ECF SUBFAMILY"/>
    <property type="match status" value="1"/>
</dbReference>
<dbReference type="SUPFAM" id="SSF88946">
    <property type="entry name" value="Sigma2 domain of RNA polymerase sigma factors"/>
    <property type="match status" value="1"/>
</dbReference>
<keyword evidence="6" id="KW-1185">Reference proteome</keyword>
<dbReference type="SUPFAM" id="SSF88659">
    <property type="entry name" value="Sigma3 and sigma4 domains of RNA polymerase sigma factors"/>
    <property type="match status" value="2"/>
</dbReference>
<gene>
    <name evidence="5" type="ORF">DSL64_21625</name>
</gene>
<evidence type="ECO:0000256" key="1">
    <source>
        <dbReference type="ARBA" id="ARBA00010641"/>
    </source>
</evidence>
<evidence type="ECO:0000256" key="2">
    <source>
        <dbReference type="ARBA" id="ARBA00023015"/>
    </source>
</evidence>
<evidence type="ECO:0000256" key="3">
    <source>
        <dbReference type="ARBA" id="ARBA00023082"/>
    </source>
</evidence>
<dbReference type="RefSeq" id="WP_115833027.1">
    <property type="nucleotide sequence ID" value="NZ_QNUL01000022.1"/>
</dbReference>
<sequence>MSLLQLSLQSEKNSRNLSLFQTGDERGLTYFYQKSYSSLFWIGKELIDDEFLVDCILQECYLKVWAHREKIESFPHAYHYIRMNLRWQVLKQIQKPNYQIYRQSLHIDYFEKTFGELVDTQPSQDSGIEQKRIEELKKVMQYLSDKRQLIATLHFIDGLPARQIAERLKSSTHHISTEIEKSVEQLRQIVQVRKSSSPKEKQPIKDYPYSHILSQPQATVYALRQEQKMSFAGIASQLGWCQNQVQQHYIQAYQVVKTYWKQGRK</sequence>